<evidence type="ECO:0000256" key="1">
    <source>
        <dbReference type="SAM" id="MobiDB-lite"/>
    </source>
</evidence>
<feature type="region of interest" description="Disordered" evidence="1">
    <location>
        <begin position="24"/>
        <end position="43"/>
    </location>
</feature>
<organism evidence="2">
    <name type="scientific">Escherichia coli</name>
    <dbReference type="NCBI Taxonomy" id="562"/>
    <lineage>
        <taxon>Bacteria</taxon>
        <taxon>Pseudomonadati</taxon>
        <taxon>Pseudomonadota</taxon>
        <taxon>Gammaproteobacteria</taxon>
        <taxon>Enterobacterales</taxon>
        <taxon>Enterobacteriaceae</taxon>
        <taxon>Escherichia</taxon>
    </lineage>
</organism>
<dbReference type="EMBL" id="RNRV01000068">
    <property type="protein sequence ID" value="MHO07055.1"/>
    <property type="molecule type" value="Genomic_DNA"/>
</dbReference>
<sequence>MNKDRSWPWVLALFITLPALAGPGEMGRPGGPPGRDMPPSALRHGHYAGPWSAPAPGHRIDRLPGGVETILLAGLTYYVLGGIYYQQQESHYVVVTPPTQAILVQTETHLIPLDLDGRRYYVRDGHYYQREIDGRYTEVPPPAALR</sequence>
<evidence type="ECO:0000313" key="2">
    <source>
        <dbReference type="EMBL" id="MHO07055.1"/>
    </source>
</evidence>
<dbReference type="Pfam" id="PF20125">
    <property type="entry name" value="DUF6515"/>
    <property type="match status" value="1"/>
</dbReference>
<reference evidence="2" key="1">
    <citation type="submission" date="2018-10" db="EMBL/GenBank/DDBJ databases">
        <authorList>
            <consortium name="NARMS: The National Antimicrobial Resistance Monitoring System"/>
        </authorList>
    </citation>
    <scope>NUCLEOTIDE SEQUENCE [LARGE SCALE GENOMIC DNA]</scope>
    <source>
        <strain evidence="2">CVM N17EC0388</strain>
    </source>
</reference>
<comment type="caution">
    <text evidence="2">The sequence shown here is derived from an EMBL/GenBank/DDBJ whole genome shotgun (WGS) entry which is preliminary data.</text>
</comment>
<accession>A0A3L0WDV0</accession>
<gene>
    <name evidence="2" type="ORF">D9F05_22420</name>
</gene>
<dbReference type="InterPro" id="IPR045398">
    <property type="entry name" value="DUF6515"/>
</dbReference>
<name>A0A3L0WDV0_ECOLX</name>
<protein>
    <submittedName>
        <fullName evidence="2">Uncharacterized protein</fullName>
    </submittedName>
</protein>
<dbReference type="AlphaFoldDB" id="A0A3L0WDV0"/>
<proteinExistence type="predicted"/>